<dbReference type="Pfam" id="PF00990">
    <property type="entry name" value="GGDEF"/>
    <property type="match status" value="1"/>
</dbReference>
<dbReference type="InterPro" id="IPR001633">
    <property type="entry name" value="EAL_dom"/>
</dbReference>
<feature type="transmembrane region" description="Helical" evidence="1">
    <location>
        <begin position="46"/>
        <end position="64"/>
    </location>
</feature>
<evidence type="ECO:0000313" key="7">
    <source>
        <dbReference type="Proteomes" id="UP001597318"/>
    </source>
</evidence>
<dbReference type="Pfam" id="PF13426">
    <property type="entry name" value="PAS_9"/>
    <property type="match status" value="1"/>
</dbReference>
<dbReference type="SUPFAM" id="SSF141868">
    <property type="entry name" value="EAL domain-like"/>
    <property type="match status" value="1"/>
</dbReference>
<dbReference type="InterPro" id="IPR029787">
    <property type="entry name" value="Nucleotide_cyclase"/>
</dbReference>
<sequence>MNVFFYFNILDIGVVAILAILTCKLGFEYSTKIKRVTDKKEMKKKLLLFSSVVGLGFWSIYTYACLSLDVPIVTETNYILFLFVFLLCFLGAYFTLFMAKAKEFKWWRYIIASIVVSIMFIGITTIGYWWTFRELIYFKPVSFSISCLIIVTCIFKLMKFLRQITNEDEEVVKKSWLNIGAILCGVSISGIPYLLLTSLLDFKGVLQYEYKDYAYLLPFLYPMLSNFLLMILPDIISDRMLSTTTVKYKSLFSHNPNAVFSVDLKGKIMDVNKETLKLVGYCREELIGKELFSILQPNLDKQSIIKKVKSGSIEDVETVIVTKDQRAVDIKITTMRIVINNETIGYYGIAKDITEDKKAKQMIHKLAFYDELTGLYNRRKLMEILNLWAANGEEFHILLLDFDRFKRINDSFGHGFGDDLLKEIALKLKHVTGNKGVVGRLGGDEFLIMIPLTETQDGYLEELVNCFRKPLNVEGVDVISTASIGISTHPHHSTNITELVKYADIAMYHTKENGSNGYSFFSESMLDNKFKNIAIENELRYAIDHNQISVYLQPKYNMVNGELIGAESLARWNHCTQGMIAPNIFIPLAEEIGEIDRLEKNMIKEVCGILSTWKKKGKRIHQTSINISLPTLLHDGFINFVSHTLVENKIDGTFLEFEITERIVMKYEVEVNSRLQQLRNMGIEISIDDFGTGYSSLSYLYKLEVDRLKIDKMFVDQCVENSEVVSTIISMAKALGLQVIAEGVEDEDQIRILKKLGCIEAQGFYFSRPVPHGEFEQLLEEYSTADF</sequence>
<feature type="transmembrane region" description="Helical" evidence="1">
    <location>
        <begin position="136"/>
        <end position="155"/>
    </location>
</feature>
<dbReference type="InterPro" id="IPR052155">
    <property type="entry name" value="Biofilm_reg_signaling"/>
</dbReference>
<feature type="transmembrane region" description="Helical" evidence="1">
    <location>
        <begin position="176"/>
        <end position="195"/>
    </location>
</feature>
<feature type="domain" description="GGDEF" evidence="5">
    <location>
        <begin position="393"/>
        <end position="523"/>
    </location>
</feature>
<dbReference type="SUPFAM" id="SSF55785">
    <property type="entry name" value="PYP-like sensor domain (PAS domain)"/>
    <property type="match status" value="1"/>
</dbReference>
<dbReference type="CDD" id="cd00130">
    <property type="entry name" value="PAS"/>
    <property type="match status" value="1"/>
</dbReference>
<feature type="transmembrane region" description="Helical" evidence="1">
    <location>
        <begin position="76"/>
        <end position="97"/>
    </location>
</feature>
<dbReference type="Gene3D" id="3.20.20.450">
    <property type="entry name" value="EAL domain"/>
    <property type="match status" value="1"/>
</dbReference>
<feature type="transmembrane region" description="Helical" evidence="1">
    <location>
        <begin position="6"/>
        <end position="25"/>
    </location>
</feature>
<dbReference type="SMART" id="SM00091">
    <property type="entry name" value="PAS"/>
    <property type="match status" value="1"/>
</dbReference>
<dbReference type="PANTHER" id="PTHR44757:SF2">
    <property type="entry name" value="BIOFILM ARCHITECTURE MAINTENANCE PROTEIN MBAA"/>
    <property type="match status" value="1"/>
</dbReference>
<dbReference type="Gene3D" id="3.30.70.270">
    <property type="match status" value="1"/>
</dbReference>
<dbReference type="InterPro" id="IPR000160">
    <property type="entry name" value="GGDEF_dom"/>
</dbReference>
<evidence type="ECO:0000259" key="4">
    <source>
        <dbReference type="PROSITE" id="PS50883"/>
    </source>
</evidence>
<evidence type="ECO:0000259" key="2">
    <source>
        <dbReference type="PROSITE" id="PS50112"/>
    </source>
</evidence>
<gene>
    <name evidence="6" type="ORF">ACFSKK_13725</name>
</gene>
<protein>
    <submittedName>
        <fullName evidence="6">EAL domain-containing protein</fullName>
    </submittedName>
</protein>
<dbReference type="Gene3D" id="3.30.450.20">
    <property type="entry name" value="PAS domain"/>
    <property type="match status" value="1"/>
</dbReference>
<dbReference type="InterPro" id="IPR000700">
    <property type="entry name" value="PAS-assoc_C"/>
</dbReference>
<feature type="domain" description="EAL" evidence="4">
    <location>
        <begin position="532"/>
        <end position="783"/>
    </location>
</feature>
<dbReference type="RefSeq" id="WP_379052078.1">
    <property type="nucleotide sequence ID" value="NZ_JBHUIK010000003.1"/>
</dbReference>
<dbReference type="InterPro" id="IPR035919">
    <property type="entry name" value="EAL_sf"/>
</dbReference>
<evidence type="ECO:0000259" key="3">
    <source>
        <dbReference type="PROSITE" id="PS50113"/>
    </source>
</evidence>
<dbReference type="PROSITE" id="PS50887">
    <property type="entry name" value="GGDEF"/>
    <property type="match status" value="1"/>
</dbReference>
<dbReference type="InterPro" id="IPR000014">
    <property type="entry name" value="PAS"/>
</dbReference>
<dbReference type="PANTHER" id="PTHR44757">
    <property type="entry name" value="DIGUANYLATE CYCLASE DGCP"/>
    <property type="match status" value="1"/>
</dbReference>
<comment type="caution">
    <text evidence="6">The sequence shown here is derived from an EMBL/GenBank/DDBJ whole genome shotgun (WGS) entry which is preliminary data.</text>
</comment>
<dbReference type="Proteomes" id="UP001597318">
    <property type="component" value="Unassembled WGS sequence"/>
</dbReference>
<dbReference type="SMART" id="SM00052">
    <property type="entry name" value="EAL"/>
    <property type="match status" value="1"/>
</dbReference>
<dbReference type="CDD" id="cd01948">
    <property type="entry name" value="EAL"/>
    <property type="match status" value="1"/>
</dbReference>
<feature type="transmembrane region" description="Helical" evidence="1">
    <location>
        <begin position="109"/>
        <end position="130"/>
    </location>
</feature>
<organism evidence="6 7">
    <name type="scientific">Metabacillus endolithicus</name>
    <dbReference type="NCBI Taxonomy" id="1535204"/>
    <lineage>
        <taxon>Bacteria</taxon>
        <taxon>Bacillati</taxon>
        <taxon>Bacillota</taxon>
        <taxon>Bacilli</taxon>
        <taxon>Bacillales</taxon>
        <taxon>Bacillaceae</taxon>
        <taxon>Metabacillus</taxon>
    </lineage>
</organism>
<name>A0ABW5C0L7_9BACI</name>
<reference evidence="7" key="1">
    <citation type="journal article" date="2019" name="Int. J. Syst. Evol. Microbiol.">
        <title>The Global Catalogue of Microorganisms (GCM) 10K type strain sequencing project: providing services to taxonomists for standard genome sequencing and annotation.</title>
        <authorList>
            <consortium name="The Broad Institute Genomics Platform"/>
            <consortium name="The Broad Institute Genome Sequencing Center for Infectious Disease"/>
            <person name="Wu L."/>
            <person name="Ma J."/>
        </authorList>
    </citation>
    <scope>NUCLEOTIDE SEQUENCE [LARGE SCALE GENOMIC DNA]</scope>
    <source>
        <strain evidence="7">CGMCC 1.15474</strain>
    </source>
</reference>
<accession>A0ABW5C0L7</accession>
<dbReference type="EMBL" id="JBHUIK010000003">
    <property type="protein sequence ID" value="MFD2214744.1"/>
    <property type="molecule type" value="Genomic_DNA"/>
</dbReference>
<dbReference type="SMART" id="SM00267">
    <property type="entry name" value="GGDEF"/>
    <property type="match status" value="1"/>
</dbReference>
<dbReference type="InterPro" id="IPR043128">
    <property type="entry name" value="Rev_trsase/Diguanyl_cyclase"/>
</dbReference>
<feature type="domain" description="PAS" evidence="2">
    <location>
        <begin position="244"/>
        <end position="298"/>
    </location>
</feature>
<dbReference type="PROSITE" id="PS50883">
    <property type="entry name" value="EAL"/>
    <property type="match status" value="1"/>
</dbReference>
<keyword evidence="7" id="KW-1185">Reference proteome</keyword>
<dbReference type="NCBIfam" id="TIGR00229">
    <property type="entry name" value="sensory_box"/>
    <property type="match status" value="1"/>
</dbReference>
<dbReference type="NCBIfam" id="TIGR00254">
    <property type="entry name" value="GGDEF"/>
    <property type="match status" value="1"/>
</dbReference>
<proteinExistence type="predicted"/>
<feature type="domain" description="PAC" evidence="3">
    <location>
        <begin position="314"/>
        <end position="365"/>
    </location>
</feature>
<dbReference type="PROSITE" id="PS50112">
    <property type="entry name" value="PAS"/>
    <property type="match status" value="1"/>
</dbReference>
<dbReference type="PROSITE" id="PS50113">
    <property type="entry name" value="PAC"/>
    <property type="match status" value="1"/>
</dbReference>
<keyword evidence="1" id="KW-1133">Transmembrane helix</keyword>
<dbReference type="CDD" id="cd01949">
    <property type="entry name" value="GGDEF"/>
    <property type="match status" value="1"/>
</dbReference>
<dbReference type="Pfam" id="PF00563">
    <property type="entry name" value="EAL"/>
    <property type="match status" value="1"/>
</dbReference>
<keyword evidence="1" id="KW-0472">Membrane</keyword>
<keyword evidence="1" id="KW-0812">Transmembrane</keyword>
<dbReference type="SUPFAM" id="SSF55073">
    <property type="entry name" value="Nucleotide cyclase"/>
    <property type="match status" value="1"/>
</dbReference>
<evidence type="ECO:0000256" key="1">
    <source>
        <dbReference type="SAM" id="Phobius"/>
    </source>
</evidence>
<evidence type="ECO:0000259" key="5">
    <source>
        <dbReference type="PROSITE" id="PS50887"/>
    </source>
</evidence>
<evidence type="ECO:0000313" key="6">
    <source>
        <dbReference type="EMBL" id="MFD2214744.1"/>
    </source>
</evidence>
<dbReference type="InterPro" id="IPR035965">
    <property type="entry name" value="PAS-like_dom_sf"/>
</dbReference>